<dbReference type="AlphaFoldDB" id="A0A2T0BI10"/>
<gene>
    <name evidence="1" type="ORF">CLVI_10260</name>
</gene>
<reference evidence="1 2" key="1">
    <citation type="submission" date="2018-03" db="EMBL/GenBank/DDBJ databases">
        <title>Genome sequence of Clostridium vincentii DSM 10228.</title>
        <authorList>
            <person name="Poehlein A."/>
            <person name="Daniel R."/>
        </authorList>
    </citation>
    <scope>NUCLEOTIDE SEQUENCE [LARGE SCALE GENOMIC DNA]</scope>
    <source>
        <strain evidence="1 2">DSM 10228</strain>
    </source>
</reference>
<dbReference type="Proteomes" id="UP000239471">
    <property type="component" value="Unassembled WGS sequence"/>
</dbReference>
<accession>A0A2T0BI10</accession>
<organism evidence="1 2">
    <name type="scientific">Clostridium vincentii</name>
    <dbReference type="NCBI Taxonomy" id="52704"/>
    <lineage>
        <taxon>Bacteria</taxon>
        <taxon>Bacillati</taxon>
        <taxon>Bacillota</taxon>
        <taxon>Clostridia</taxon>
        <taxon>Eubacteriales</taxon>
        <taxon>Clostridiaceae</taxon>
        <taxon>Clostridium</taxon>
    </lineage>
</organism>
<name>A0A2T0BI10_9CLOT</name>
<proteinExistence type="predicted"/>
<dbReference type="EMBL" id="PVXQ01000007">
    <property type="protein sequence ID" value="PRR83477.1"/>
    <property type="molecule type" value="Genomic_DNA"/>
</dbReference>
<evidence type="ECO:0000313" key="1">
    <source>
        <dbReference type="EMBL" id="PRR83477.1"/>
    </source>
</evidence>
<sequence>MEYVDGGSVSLSMSGAYLSKAVCLGLASNLINTGAVSGMSRQQIACEIFAHAVIYYGTSPIVVGAIGSVMFNDIRSHANPIDIADGGDTWKRRVAFNVIWALLY</sequence>
<keyword evidence="2" id="KW-1185">Reference proteome</keyword>
<comment type="caution">
    <text evidence="1">The sequence shown here is derived from an EMBL/GenBank/DDBJ whole genome shotgun (WGS) entry which is preliminary data.</text>
</comment>
<evidence type="ECO:0000313" key="2">
    <source>
        <dbReference type="Proteomes" id="UP000239471"/>
    </source>
</evidence>
<protein>
    <submittedName>
        <fullName evidence="1">Uncharacterized protein</fullName>
    </submittedName>
</protein>
<dbReference type="RefSeq" id="WP_106059045.1">
    <property type="nucleotide sequence ID" value="NZ_PVXQ01000007.1"/>
</dbReference>